<protein>
    <submittedName>
        <fullName evidence="1">Uncharacterized protein</fullName>
    </submittedName>
</protein>
<proteinExistence type="predicted"/>
<dbReference type="AlphaFoldDB" id="A0A090FXG2"/>
<evidence type="ECO:0000313" key="2">
    <source>
        <dbReference type="Proteomes" id="UP000046122"/>
    </source>
</evidence>
<dbReference type="EMBL" id="CCNE01000006">
    <property type="protein sequence ID" value="CDX51830.1"/>
    <property type="molecule type" value="Genomic_DNA"/>
</dbReference>
<organism evidence="1 2">
    <name type="scientific">Mesorhizobium plurifarium</name>
    <dbReference type="NCBI Taxonomy" id="69974"/>
    <lineage>
        <taxon>Bacteria</taxon>
        <taxon>Pseudomonadati</taxon>
        <taxon>Pseudomonadota</taxon>
        <taxon>Alphaproteobacteria</taxon>
        <taxon>Hyphomicrobiales</taxon>
        <taxon>Phyllobacteriaceae</taxon>
        <taxon>Mesorhizobium</taxon>
    </lineage>
</organism>
<dbReference type="Proteomes" id="UP000046122">
    <property type="component" value="Unassembled WGS sequence"/>
</dbReference>
<evidence type="ECO:0000313" key="1">
    <source>
        <dbReference type="EMBL" id="CDX51830.1"/>
    </source>
</evidence>
<reference evidence="1 2" key="1">
    <citation type="submission" date="2014-08" db="EMBL/GenBank/DDBJ databases">
        <authorList>
            <person name="Moulin Lionel"/>
        </authorList>
    </citation>
    <scope>NUCLEOTIDE SEQUENCE [LARGE SCALE GENOMIC DNA]</scope>
</reference>
<name>A0A090FXG2_MESPL</name>
<sequence length="111" mass="12484">MRSNSVTEDEVMRLGLRSIPVEYFILRVLEPDATQEGAEGKVVGHVGGRPIFETVTDCFGERFHYVGLAPRDSERRYDIEALSPGEWIVEPGLIYRSESALISESLRNRSA</sequence>
<gene>
    <name evidence="1" type="ORF">MPL3365_140068</name>
</gene>
<accession>A0A090FXG2</accession>